<dbReference type="GO" id="GO:0006355">
    <property type="term" value="P:regulation of DNA-templated transcription"/>
    <property type="evidence" value="ECO:0007669"/>
    <property type="project" value="InterPro"/>
</dbReference>
<keyword evidence="9" id="KW-1185">Reference proteome</keyword>
<organism evidence="8 9">
    <name type="scientific">Actinocrispum wychmicini</name>
    <dbReference type="NCBI Taxonomy" id="1213861"/>
    <lineage>
        <taxon>Bacteria</taxon>
        <taxon>Bacillati</taxon>
        <taxon>Actinomycetota</taxon>
        <taxon>Actinomycetes</taxon>
        <taxon>Pseudonocardiales</taxon>
        <taxon>Pseudonocardiaceae</taxon>
        <taxon>Actinocrispum</taxon>
    </lineage>
</organism>
<dbReference type="Proteomes" id="UP000295680">
    <property type="component" value="Unassembled WGS sequence"/>
</dbReference>
<dbReference type="GO" id="GO:0000160">
    <property type="term" value="P:phosphorelay signal transduction system"/>
    <property type="evidence" value="ECO:0007669"/>
    <property type="project" value="InterPro"/>
</dbReference>
<dbReference type="SUPFAM" id="SSF46894">
    <property type="entry name" value="C-terminal effector domain of the bipartite response regulators"/>
    <property type="match status" value="1"/>
</dbReference>
<dbReference type="PANTHER" id="PTHR43214">
    <property type="entry name" value="TWO-COMPONENT RESPONSE REGULATOR"/>
    <property type="match status" value="1"/>
</dbReference>
<dbReference type="Gene3D" id="3.40.50.2300">
    <property type="match status" value="1"/>
</dbReference>
<dbReference type="InterPro" id="IPR011006">
    <property type="entry name" value="CheY-like_superfamily"/>
</dbReference>
<evidence type="ECO:0000256" key="3">
    <source>
        <dbReference type="ARBA" id="ARBA00023125"/>
    </source>
</evidence>
<dbReference type="InterPro" id="IPR039420">
    <property type="entry name" value="WalR-like"/>
</dbReference>
<evidence type="ECO:0000256" key="2">
    <source>
        <dbReference type="ARBA" id="ARBA00023015"/>
    </source>
</evidence>
<dbReference type="CDD" id="cd06170">
    <property type="entry name" value="LuxR_C_like"/>
    <property type="match status" value="1"/>
</dbReference>
<gene>
    <name evidence="8" type="ORF">EV192_109194</name>
</gene>
<dbReference type="RefSeq" id="WP_132123202.1">
    <property type="nucleotide sequence ID" value="NZ_SLWS01000009.1"/>
</dbReference>
<dbReference type="InterPro" id="IPR058245">
    <property type="entry name" value="NreC/VraR/RcsB-like_REC"/>
</dbReference>
<dbReference type="EMBL" id="SLWS01000009">
    <property type="protein sequence ID" value="TCO54214.1"/>
    <property type="molecule type" value="Genomic_DNA"/>
</dbReference>
<dbReference type="PROSITE" id="PS50110">
    <property type="entry name" value="RESPONSE_REGULATORY"/>
    <property type="match status" value="1"/>
</dbReference>
<accession>A0A4R2J6U8</accession>
<dbReference type="SUPFAM" id="SSF52172">
    <property type="entry name" value="CheY-like"/>
    <property type="match status" value="1"/>
</dbReference>
<evidence type="ECO:0000256" key="4">
    <source>
        <dbReference type="ARBA" id="ARBA00023163"/>
    </source>
</evidence>
<dbReference type="PRINTS" id="PR00038">
    <property type="entry name" value="HTHLUXR"/>
</dbReference>
<comment type="caution">
    <text evidence="8">The sequence shown here is derived from an EMBL/GenBank/DDBJ whole genome shotgun (WGS) entry which is preliminary data.</text>
</comment>
<proteinExistence type="predicted"/>
<feature type="domain" description="Response regulatory" evidence="7">
    <location>
        <begin position="4"/>
        <end position="120"/>
    </location>
</feature>
<dbReference type="SMART" id="SM00448">
    <property type="entry name" value="REC"/>
    <property type="match status" value="1"/>
</dbReference>
<feature type="modified residue" description="4-aspartylphosphate" evidence="5">
    <location>
        <position position="55"/>
    </location>
</feature>
<sequence length="221" mass="23521">MTITVLTADDQPLMRSALRMCLAAEPDLELVGEATDGLEAVELSIRLCPDVLLVDIRMPNLDGITVTQLLTARAPATKVLVLTTFDLDDYIVDALRAGASGFLLKDAGAEEVVHAVRVIAAGDAVLAPQVTRRLLDRYAHRFPGPTVEPADLLRGLTNREIEVLALVARGYTNAEIGAALTVAASSVKSHVSHLLAKLGVADRIHLVILAYETGMVDPGTL</sequence>
<dbReference type="PROSITE" id="PS50043">
    <property type="entry name" value="HTH_LUXR_2"/>
    <property type="match status" value="1"/>
</dbReference>
<keyword evidence="2" id="KW-0805">Transcription regulation</keyword>
<evidence type="ECO:0000259" key="7">
    <source>
        <dbReference type="PROSITE" id="PS50110"/>
    </source>
</evidence>
<dbReference type="SMART" id="SM00421">
    <property type="entry name" value="HTH_LUXR"/>
    <property type="match status" value="1"/>
</dbReference>
<dbReference type="OrthoDB" id="9808843at2"/>
<dbReference type="PANTHER" id="PTHR43214:SF24">
    <property type="entry name" value="TRANSCRIPTIONAL REGULATORY PROTEIN NARL-RELATED"/>
    <property type="match status" value="1"/>
</dbReference>
<dbReference type="InterPro" id="IPR000792">
    <property type="entry name" value="Tscrpt_reg_LuxR_C"/>
</dbReference>
<keyword evidence="4" id="KW-0804">Transcription</keyword>
<dbReference type="GO" id="GO:0003677">
    <property type="term" value="F:DNA binding"/>
    <property type="evidence" value="ECO:0007669"/>
    <property type="project" value="UniProtKB-KW"/>
</dbReference>
<feature type="domain" description="HTH luxR-type" evidence="6">
    <location>
        <begin position="149"/>
        <end position="214"/>
    </location>
</feature>
<evidence type="ECO:0000313" key="8">
    <source>
        <dbReference type="EMBL" id="TCO54214.1"/>
    </source>
</evidence>
<evidence type="ECO:0000259" key="6">
    <source>
        <dbReference type="PROSITE" id="PS50043"/>
    </source>
</evidence>
<dbReference type="CDD" id="cd17535">
    <property type="entry name" value="REC_NarL-like"/>
    <property type="match status" value="1"/>
</dbReference>
<name>A0A4R2J6U8_9PSEU</name>
<dbReference type="Pfam" id="PF00072">
    <property type="entry name" value="Response_reg"/>
    <property type="match status" value="1"/>
</dbReference>
<evidence type="ECO:0000313" key="9">
    <source>
        <dbReference type="Proteomes" id="UP000295680"/>
    </source>
</evidence>
<dbReference type="InterPro" id="IPR001789">
    <property type="entry name" value="Sig_transdc_resp-reg_receiver"/>
</dbReference>
<keyword evidence="3 8" id="KW-0238">DNA-binding</keyword>
<dbReference type="PROSITE" id="PS00622">
    <property type="entry name" value="HTH_LUXR_1"/>
    <property type="match status" value="1"/>
</dbReference>
<evidence type="ECO:0000256" key="1">
    <source>
        <dbReference type="ARBA" id="ARBA00022553"/>
    </source>
</evidence>
<protein>
    <submittedName>
        <fullName evidence="8">DNA-binding NarL/FixJ family response regulator</fullName>
    </submittedName>
</protein>
<dbReference type="AlphaFoldDB" id="A0A4R2J6U8"/>
<dbReference type="Pfam" id="PF00196">
    <property type="entry name" value="GerE"/>
    <property type="match status" value="1"/>
</dbReference>
<dbReference type="InterPro" id="IPR016032">
    <property type="entry name" value="Sig_transdc_resp-reg_C-effctor"/>
</dbReference>
<evidence type="ECO:0000256" key="5">
    <source>
        <dbReference type="PROSITE-ProRule" id="PRU00169"/>
    </source>
</evidence>
<reference evidence="8 9" key="1">
    <citation type="submission" date="2019-03" db="EMBL/GenBank/DDBJ databases">
        <title>Genomic Encyclopedia of Type Strains, Phase IV (KMG-IV): sequencing the most valuable type-strain genomes for metagenomic binning, comparative biology and taxonomic classification.</title>
        <authorList>
            <person name="Goeker M."/>
        </authorList>
    </citation>
    <scope>NUCLEOTIDE SEQUENCE [LARGE SCALE GENOMIC DNA]</scope>
    <source>
        <strain evidence="8 9">DSM 45934</strain>
    </source>
</reference>
<keyword evidence="1 5" id="KW-0597">Phosphoprotein</keyword>